<sequence>MFCLASRICNEQSLEKGPVKAVIMSEQLTPGSLHIVSRIGSRKLEFQADVLFASNLMMFVLINFIDSHQTGRRSSYWNLLHAKDVTIFRRDLEEPLESFPKAIIRCYKVEGHDSN</sequence>
<keyword evidence="2" id="KW-1185">Reference proteome</keyword>
<gene>
    <name evidence="1" type="ORF">V6N11_077152</name>
</gene>
<accession>A0ABR2TCJ8</accession>
<dbReference type="EMBL" id="JBBPBN010000006">
    <property type="protein sequence ID" value="KAK9035102.1"/>
    <property type="molecule type" value="Genomic_DNA"/>
</dbReference>
<evidence type="ECO:0000313" key="2">
    <source>
        <dbReference type="Proteomes" id="UP001396334"/>
    </source>
</evidence>
<organism evidence="1 2">
    <name type="scientific">Hibiscus sabdariffa</name>
    <name type="common">roselle</name>
    <dbReference type="NCBI Taxonomy" id="183260"/>
    <lineage>
        <taxon>Eukaryota</taxon>
        <taxon>Viridiplantae</taxon>
        <taxon>Streptophyta</taxon>
        <taxon>Embryophyta</taxon>
        <taxon>Tracheophyta</taxon>
        <taxon>Spermatophyta</taxon>
        <taxon>Magnoliopsida</taxon>
        <taxon>eudicotyledons</taxon>
        <taxon>Gunneridae</taxon>
        <taxon>Pentapetalae</taxon>
        <taxon>rosids</taxon>
        <taxon>malvids</taxon>
        <taxon>Malvales</taxon>
        <taxon>Malvaceae</taxon>
        <taxon>Malvoideae</taxon>
        <taxon>Hibiscus</taxon>
    </lineage>
</organism>
<reference evidence="1 2" key="1">
    <citation type="journal article" date="2024" name="G3 (Bethesda)">
        <title>Genome assembly of Hibiscus sabdariffa L. provides insights into metabolisms of medicinal natural products.</title>
        <authorList>
            <person name="Kim T."/>
        </authorList>
    </citation>
    <scope>NUCLEOTIDE SEQUENCE [LARGE SCALE GENOMIC DNA]</scope>
    <source>
        <strain evidence="1">TK-2024</strain>
        <tissue evidence="1">Old leaves</tissue>
    </source>
</reference>
<dbReference type="Proteomes" id="UP001396334">
    <property type="component" value="Unassembled WGS sequence"/>
</dbReference>
<comment type="caution">
    <text evidence="1">The sequence shown here is derived from an EMBL/GenBank/DDBJ whole genome shotgun (WGS) entry which is preliminary data.</text>
</comment>
<name>A0ABR2TCJ8_9ROSI</name>
<proteinExistence type="predicted"/>
<evidence type="ECO:0000313" key="1">
    <source>
        <dbReference type="EMBL" id="KAK9035102.1"/>
    </source>
</evidence>
<protein>
    <submittedName>
        <fullName evidence="1">Uncharacterized protein</fullName>
    </submittedName>
</protein>